<feature type="region of interest" description="Disordered" evidence="3">
    <location>
        <begin position="1"/>
        <end position="22"/>
    </location>
</feature>
<dbReference type="PROSITE" id="PS50297">
    <property type="entry name" value="ANK_REP_REGION"/>
    <property type="match status" value="4"/>
</dbReference>
<dbReference type="InterPro" id="IPR039497">
    <property type="entry name" value="CC144C-like_CC_dom"/>
</dbReference>
<evidence type="ECO:0000256" key="2">
    <source>
        <dbReference type="PROSITE-ProRule" id="PRU00023"/>
    </source>
</evidence>
<dbReference type="Pfam" id="PF13637">
    <property type="entry name" value="Ank_4"/>
    <property type="match status" value="1"/>
</dbReference>
<evidence type="ECO:0000313" key="6">
    <source>
        <dbReference type="EMBL" id="KAA0724701.1"/>
    </source>
</evidence>
<dbReference type="InterPro" id="IPR021885">
    <property type="entry name" value="DUF3496"/>
</dbReference>
<protein>
    <submittedName>
        <fullName evidence="6">Ankyrin repeat domain-containing protein 26</fullName>
    </submittedName>
</protein>
<evidence type="ECO:0000259" key="5">
    <source>
        <dbReference type="Pfam" id="PF14915"/>
    </source>
</evidence>
<dbReference type="InterPro" id="IPR036770">
    <property type="entry name" value="Ankyrin_rpt-contain_sf"/>
</dbReference>
<dbReference type="Pfam" id="PF12001">
    <property type="entry name" value="DUF3496"/>
    <property type="match status" value="1"/>
</dbReference>
<evidence type="ECO:0000313" key="7">
    <source>
        <dbReference type="Proteomes" id="UP000324632"/>
    </source>
</evidence>
<feature type="region of interest" description="Disordered" evidence="3">
    <location>
        <begin position="1842"/>
        <end position="1873"/>
    </location>
</feature>
<dbReference type="SMART" id="SM00248">
    <property type="entry name" value="ANK"/>
    <property type="match status" value="6"/>
</dbReference>
<feature type="compositionally biased region" description="Polar residues" evidence="3">
    <location>
        <begin position="1842"/>
        <end position="1853"/>
    </location>
</feature>
<feature type="compositionally biased region" description="Basic and acidic residues" evidence="3">
    <location>
        <begin position="1414"/>
        <end position="1436"/>
    </location>
</feature>
<feature type="compositionally biased region" description="Basic residues" evidence="3">
    <location>
        <begin position="1"/>
        <end position="12"/>
    </location>
</feature>
<feature type="domain" description="CCDC144C-like coiled-coil" evidence="5">
    <location>
        <begin position="1714"/>
        <end position="2197"/>
    </location>
</feature>
<feature type="compositionally biased region" description="Acidic residues" evidence="3">
    <location>
        <begin position="950"/>
        <end position="974"/>
    </location>
</feature>
<feature type="region of interest" description="Disordered" evidence="3">
    <location>
        <begin position="679"/>
        <end position="810"/>
    </location>
</feature>
<dbReference type="PANTHER" id="PTHR24147:SF53">
    <property type="entry name" value="ANKYRIN REPEAT DOMAIN 26"/>
    <property type="match status" value="1"/>
</dbReference>
<feature type="compositionally biased region" description="Low complexity" evidence="3">
    <location>
        <begin position="1108"/>
        <end position="1118"/>
    </location>
</feature>
<keyword evidence="1" id="KW-0175">Coiled coil</keyword>
<dbReference type="SUPFAM" id="SSF48403">
    <property type="entry name" value="Ankyrin repeat"/>
    <property type="match status" value="1"/>
</dbReference>
<feature type="compositionally biased region" description="Polar residues" evidence="3">
    <location>
        <begin position="1208"/>
        <end position="1228"/>
    </location>
</feature>
<feature type="compositionally biased region" description="Basic and acidic residues" evidence="3">
    <location>
        <begin position="1190"/>
        <end position="1200"/>
    </location>
</feature>
<dbReference type="PROSITE" id="PS50088">
    <property type="entry name" value="ANK_REPEAT"/>
    <property type="match status" value="4"/>
</dbReference>
<feature type="compositionally biased region" description="Basic and acidic residues" evidence="3">
    <location>
        <begin position="1229"/>
        <end position="1253"/>
    </location>
</feature>
<organism evidence="6 7">
    <name type="scientific">Triplophysa tibetana</name>
    <dbReference type="NCBI Taxonomy" id="1572043"/>
    <lineage>
        <taxon>Eukaryota</taxon>
        <taxon>Metazoa</taxon>
        <taxon>Chordata</taxon>
        <taxon>Craniata</taxon>
        <taxon>Vertebrata</taxon>
        <taxon>Euteleostomi</taxon>
        <taxon>Actinopterygii</taxon>
        <taxon>Neopterygii</taxon>
        <taxon>Teleostei</taxon>
        <taxon>Ostariophysi</taxon>
        <taxon>Cypriniformes</taxon>
        <taxon>Nemacheilidae</taxon>
        <taxon>Triplophysa</taxon>
    </lineage>
</organism>
<feature type="repeat" description="ANK" evidence="2">
    <location>
        <begin position="196"/>
        <end position="228"/>
    </location>
</feature>
<feature type="compositionally biased region" description="Acidic residues" evidence="3">
    <location>
        <begin position="1327"/>
        <end position="1339"/>
    </location>
</feature>
<dbReference type="Proteomes" id="UP000324632">
    <property type="component" value="Chromosome 2"/>
</dbReference>
<feature type="compositionally biased region" description="Basic residues" evidence="3">
    <location>
        <begin position="1026"/>
        <end position="1035"/>
    </location>
</feature>
<feature type="compositionally biased region" description="Acidic residues" evidence="3">
    <location>
        <begin position="1040"/>
        <end position="1059"/>
    </location>
</feature>
<reference evidence="6 7" key="1">
    <citation type="journal article" date="2019" name="Mol. Ecol. Resour.">
        <title>Chromosome-level genome assembly of Triplophysa tibetana, a fish adapted to the harsh high-altitude environment of the Tibetan Plateau.</title>
        <authorList>
            <person name="Yang X."/>
            <person name="Liu H."/>
            <person name="Ma Z."/>
            <person name="Zou Y."/>
            <person name="Zou M."/>
            <person name="Mao Y."/>
            <person name="Li X."/>
            <person name="Wang H."/>
            <person name="Chen T."/>
            <person name="Wang W."/>
            <person name="Yang R."/>
        </authorList>
    </citation>
    <scope>NUCLEOTIDE SEQUENCE [LARGE SCALE GENOMIC DNA]</scope>
    <source>
        <strain evidence="6">TTIB1903HZAU</strain>
        <tissue evidence="6">Muscle</tissue>
    </source>
</reference>
<feature type="compositionally biased region" description="Polar residues" evidence="3">
    <location>
        <begin position="864"/>
        <end position="873"/>
    </location>
</feature>
<evidence type="ECO:0000256" key="1">
    <source>
        <dbReference type="ARBA" id="ARBA00023054"/>
    </source>
</evidence>
<feature type="compositionally biased region" description="Polar residues" evidence="3">
    <location>
        <begin position="843"/>
        <end position="857"/>
    </location>
</feature>
<feature type="compositionally biased region" description="Basic and acidic residues" evidence="3">
    <location>
        <begin position="1854"/>
        <end position="1873"/>
    </location>
</feature>
<feature type="compositionally biased region" description="Acidic residues" evidence="3">
    <location>
        <begin position="1346"/>
        <end position="1367"/>
    </location>
</feature>
<feature type="compositionally biased region" description="Acidic residues" evidence="3">
    <location>
        <begin position="430"/>
        <end position="500"/>
    </location>
</feature>
<dbReference type="Gene3D" id="1.25.40.20">
    <property type="entry name" value="Ankyrin repeat-containing domain"/>
    <property type="match status" value="2"/>
</dbReference>
<feature type="compositionally biased region" description="Acidic residues" evidence="3">
    <location>
        <begin position="782"/>
        <end position="792"/>
    </location>
</feature>
<feature type="compositionally biased region" description="Basic and acidic residues" evidence="3">
    <location>
        <begin position="1466"/>
        <end position="1483"/>
    </location>
</feature>
<gene>
    <name evidence="6" type="ORF">E1301_Tti015261</name>
</gene>
<dbReference type="EMBL" id="SOYY01000002">
    <property type="protein sequence ID" value="KAA0724701.1"/>
    <property type="molecule type" value="Genomic_DNA"/>
</dbReference>
<comment type="caution">
    <text evidence="6">The sequence shown here is derived from an EMBL/GenBank/DDBJ whole genome shotgun (WGS) entry which is preliminary data.</text>
</comment>
<feature type="region of interest" description="Disordered" evidence="3">
    <location>
        <begin position="271"/>
        <end position="335"/>
    </location>
</feature>
<feature type="compositionally biased region" description="Basic and acidic residues" evidence="3">
    <location>
        <begin position="536"/>
        <end position="545"/>
    </location>
</feature>
<name>A0A5A9PUL4_9TELE</name>
<evidence type="ECO:0000256" key="3">
    <source>
        <dbReference type="SAM" id="MobiDB-lite"/>
    </source>
</evidence>
<dbReference type="InterPro" id="IPR002110">
    <property type="entry name" value="Ankyrin_rpt"/>
</dbReference>
<feature type="compositionally biased region" description="Low complexity" evidence="3">
    <location>
        <begin position="2550"/>
        <end position="2560"/>
    </location>
</feature>
<feature type="repeat" description="ANK" evidence="2">
    <location>
        <begin position="130"/>
        <end position="162"/>
    </location>
</feature>
<feature type="repeat" description="ANK" evidence="2">
    <location>
        <begin position="163"/>
        <end position="195"/>
    </location>
</feature>
<feature type="region of interest" description="Disordered" evidence="3">
    <location>
        <begin position="1321"/>
        <end position="1622"/>
    </location>
</feature>
<feature type="region of interest" description="Disordered" evidence="3">
    <location>
        <begin position="2404"/>
        <end position="2436"/>
    </location>
</feature>
<keyword evidence="7" id="KW-1185">Reference proteome</keyword>
<dbReference type="PANTHER" id="PTHR24147">
    <property type="entry name" value="ANKYRIN REPEAT DOMAIN 36-RELATED"/>
    <property type="match status" value="1"/>
</dbReference>
<feature type="repeat" description="ANK" evidence="2">
    <location>
        <begin position="64"/>
        <end position="96"/>
    </location>
</feature>
<feature type="compositionally biased region" description="Basic and acidic residues" evidence="3">
    <location>
        <begin position="1950"/>
        <end position="1977"/>
    </location>
</feature>
<dbReference type="Pfam" id="PF14915">
    <property type="entry name" value="CCDC144C"/>
    <property type="match status" value="1"/>
</dbReference>
<feature type="compositionally biased region" description="Basic and acidic residues" evidence="3">
    <location>
        <begin position="754"/>
        <end position="769"/>
    </location>
</feature>
<feature type="region of interest" description="Disordered" evidence="3">
    <location>
        <begin position="2544"/>
        <end position="2565"/>
    </location>
</feature>
<feature type="region of interest" description="Disordered" evidence="3">
    <location>
        <begin position="1950"/>
        <end position="1981"/>
    </location>
</feature>
<dbReference type="Pfam" id="PF12796">
    <property type="entry name" value="Ank_2"/>
    <property type="match status" value="2"/>
</dbReference>
<feature type="compositionally biased region" description="Acidic residues" evidence="3">
    <location>
        <begin position="1098"/>
        <end position="1107"/>
    </location>
</feature>
<feature type="compositionally biased region" description="Low complexity" evidence="3">
    <location>
        <begin position="827"/>
        <end position="837"/>
    </location>
</feature>
<feature type="region of interest" description="Disordered" evidence="3">
    <location>
        <begin position="2125"/>
        <end position="2144"/>
    </location>
</feature>
<feature type="compositionally biased region" description="Basic and acidic residues" evidence="3">
    <location>
        <begin position="350"/>
        <end position="361"/>
    </location>
</feature>
<feature type="region of interest" description="Disordered" evidence="3">
    <location>
        <begin position="824"/>
        <end position="1064"/>
    </location>
</feature>
<evidence type="ECO:0000259" key="4">
    <source>
        <dbReference type="Pfam" id="PF12001"/>
    </source>
</evidence>
<keyword evidence="2" id="KW-0040">ANK repeat</keyword>
<feature type="compositionally biased region" description="Basic residues" evidence="3">
    <location>
        <begin position="1577"/>
        <end position="1592"/>
    </location>
</feature>
<sequence>MKKIFNFKKKKGSPSQSETGSVLSASYDVKEKDLGKVHKAACSGDVAKLRQLAKKNDLNQLDKENRTALHIACACGHTAVVQFLVDNKVKLNLCDNQNRSALMKAVQCEHDRCVSLLLEHEADPNLVDINGNTAMHLAARIPSLPVAMQLLEQAANINAQNKDGNTPLMLAVMDNHADMAELLLKEGTDVNVKNQEQRSVLMIAACNGQISMVRLLLQYDADITAKDNRGWSSDDYAVMNGHHACSHLIIEHGTKRKSLQSPSHFTAGIKRGTSMLGSPGTVGTGLHLGGPALDKDDTEEISRTDSISRASKSGAAVSWPSSDDDQELDFSPKKPKVNLKKLIPASKKEKIEDIANRDPDKSWSGSESESEGKAATYPPLSHPLPSRSTSAQLPVAPAPASLPHPSQMSIGPFSNTYKSELPSGSKLDMDGSESPEEESEEDDEDDEGEDEDDDCEEEEEDDEEDSDDDDENEDQVEEEEDDDISEQEDEEEGEDEEEEAAVPSRTIDVRNLTPEALCTSELDQIKNMTDGNKTNALKDREHAEQETSLDISQNQEALLYEGSIPGLLHLGDDCLVSAVRVDARFSDGDENEYANDSPKPAKFNMSLQRNLSHEGDEDNWDDDEDKELMRIEGMASQTQTFEEQLNENDDVPLKCVADLKVSTPECHDIPTTTSKVTYTAEDNDNWDDVEDEDEVETKKPPNLATALLALKKPESPEISWGSGSEKSDGGKPLDIEESHPSVQDTVLLGPAEDITTHEESVHTDQKDDSEAIPVSMIVGCDDQSDEDQSINDRSQEEDVSKESDSRLNQMQYDFASGSVRVSEMVQNSDLSDNNSLSQEDECQPQTNTEMIYNSNPYSPLPSEDLNQPSNTFKSGYHDFPQSKNTDYFVQGDISVEFTEGPAPQEEIPHSVIDDVDLTSDSDGEDVEQNCVHESVTEERLLKRRSLQEESFTDDEEEDDAEEEDEEDAEEEEDEKKELEELCDTPQNGEATKEKQRDFLSELGLEKDDEHNDSPWDSESASESPTKRHPPAKPHRSMSDVCEENPEVVRNEEDDEEEKELEIQPKVIKMEPVSVLNKLMDRKESAKKTNLMEELGLGDADDLEDASDWDSASTASKASKNFPVFKLEEEPVCEDPPPDEKPIIPQEQDEDIRELKDTHLERFKPSTTPPLPSPRSLNTDASSKPSALPRLRLDSNQRPESEESDWDTDASSPAKITNPMPNITQSDTALRQEHKAEDDKSDSNLDASEHEDQARQTLPASSVDVCIPLNRDPVDLRASPEKEENVNASDPPWEERYEKIWVESEKKETKSQYKNVTAELKERFGELETADLLEKDEEDGKEARGDEEVDTTEEEEADVEDSSEEEDEPIVRPTALARSAILLPIPEQRESGLEDSQYDEPPEGVQQAVSVEIPDDLHQDNLYNDQHHHTISRDNRVESSSYDDDGDMSAGSGTKAKAKACPSKSENINDEKADECLRTQRLDAFEPDLPPNIQNMPSSDSDEIEEGLWKSRYEVGKEKADDMRGGHQNVGLWENGGSRERDEIDRGKGKKTDTNSGNPKPQDRTAGDRKQGSVSPRHLTRSSRRSPSSRRRKEQTAGELEMADDFEDLTQSSDTATEDLETPASGYRNASLLFKQLDSSYLDSVSVVKLQNMFHEYERTIQRERDRHGRQAEKTSQLEQERCELRTLLDEMRSGKSSLEHLKLELETDMNNLKFLLRQEQEKHQSALMLYNKTREQLQRKEEQQRAEAEERHKAELKVRSLELEIRALKNSIKQLEEDREESQRLLSHERSARTLQEELLNNHLRKQQDIEEENLRNLNKSNEVVSQLTEASDRERELLQQNRTLQDDLNGTRSDLDRCQSNSRQEESRLAEERDALRERLEDARRDLKLSEEALAQTVFQYNGQLSALKTECSVVSAKLEHERQTRQQLEAEAEASRARLQGALQEAERCQASRTDAERTLQRDREEHQRAQEKHIFGSNAQRDTIQSLSQKLSKAEARANSLENECHRSSLAITEKGVLLEALARERDQAQTKLKELEAALLSEREQASRSAAKQEAVQERLAQTQSESALLRQKLEEAFNKGSAKDKVVTDVQHNFTEMLNQLRADGEERVHLVEERSKELARTNGELREQNYKLEQEKSEREASLRQLQQELADSLKKLSMCEASLEVNTRYRNDLEEEKTRTMKELDRLKGKLQETEDLHVQAERRISHLKNSLDEKEREVYNTSQKLEEVLAASASKEQTVKQLEEAIQRLEIENARLEAAVKQQTGRVEVLQKSAQEGAAVQKQSLLSHNAQDSHALWEEELKSRSRLGLRLSELEREKGELTNQVELEKKKGKKLADQKKSVDTRLEQEMQRNTELQKEMYRLKTLVKSAKKQLREQGALDSLGSFRGDGSHRLEAESAVSRMKNKVDELQSQYQQEASRSSRVEEANRQLKEKLASAKTLSRSHDQLERSNKQLEEEVAGLRRQLQASVMDQSQAEEYRRETEERARQEIRHKLEEVNLFLQTQAASQEALEQMKAANEASQRAHLEQRIRDLEADLSRTRSVQQDSSMQRDSSRTELERYKQLYTEELRLRKSFASKLERSNERLAETNAKLLSERQRSKSLLTGSFVNGGLGGPALDVAYGSSLGPLNRSLGLGTSLLGTVGEAQSNRVEAYLAKMQKELEKNISKELDYVPGELEGGSARMSPVGSASGSQNLNLTLEQPDPVSKATQQYLEVLKKNCMI</sequence>
<feature type="compositionally biased region" description="Basic and acidic residues" evidence="3">
    <location>
        <begin position="793"/>
        <end position="805"/>
    </location>
</feature>
<feature type="compositionally biased region" description="Acidic residues" evidence="3">
    <location>
        <begin position="681"/>
        <end position="695"/>
    </location>
</feature>
<accession>A0A5A9PUL4</accession>
<feature type="compositionally biased region" description="Basic and acidic residues" evidence="3">
    <location>
        <begin position="990"/>
        <end position="1013"/>
    </location>
</feature>
<feature type="compositionally biased region" description="Basic and acidic residues" evidence="3">
    <location>
        <begin position="1271"/>
        <end position="1284"/>
    </location>
</feature>
<feature type="compositionally biased region" description="Polar residues" evidence="3">
    <location>
        <begin position="526"/>
        <end position="535"/>
    </location>
</feature>
<proteinExistence type="predicted"/>
<feature type="compositionally biased region" description="Polar residues" evidence="3">
    <location>
        <begin position="13"/>
        <end position="22"/>
    </location>
</feature>
<feature type="compositionally biased region" description="Basic and acidic residues" evidence="3">
    <location>
        <begin position="1560"/>
        <end position="1570"/>
    </location>
</feature>
<feature type="region of interest" description="Disordered" evidence="3">
    <location>
        <begin position="1089"/>
        <end position="1293"/>
    </location>
</feature>
<dbReference type="InterPro" id="IPR050657">
    <property type="entry name" value="Ankyrin_repeat_domain"/>
</dbReference>
<feature type="compositionally biased region" description="Polar residues" evidence="3">
    <location>
        <begin position="1014"/>
        <end position="1023"/>
    </location>
</feature>
<feature type="compositionally biased region" description="Acidic residues" evidence="3">
    <location>
        <begin position="913"/>
        <end position="927"/>
    </location>
</feature>
<feature type="compositionally biased region" description="Basic and acidic residues" evidence="3">
    <location>
        <begin position="1506"/>
        <end position="1524"/>
    </location>
</feature>
<feature type="compositionally biased region" description="Polar residues" evidence="3">
    <location>
        <begin position="2418"/>
        <end position="2427"/>
    </location>
</feature>
<feature type="compositionally biased region" description="Polar residues" evidence="3">
    <location>
        <begin position="404"/>
        <end position="418"/>
    </location>
</feature>
<feature type="domain" description="DUF3496" evidence="4">
    <location>
        <begin position="2533"/>
        <end position="2614"/>
    </location>
</feature>
<feature type="compositionally biased region" description="Basic and acidic residues" evidence="3">
    <location>
        <begin position="1536"/>
        <end position="1552"/>
    </location>
</feature>
<feature type="compositionally biased region" description="Basic and acidic residues" evidence="3">
    <location>
        <begin position="1152"/>
        <end position="1163"/>
    </location>
</feature>
<feature type="region of interest" description="Disordered" evidence="3">
    <location>
        <begin position="350"/>
        <end position="549"/>
    </location>
</feature>
<feature type="compositionally biased region" description="Basic and acidic residues" evidence="3">
    <location>
        <begin position="725"/>
        <end position="739"/>
    </location>
</feature>